<dbReference type="PANTHER" id="PTHR34676:SF28">
    <property type="entry name" value="ZINC FINGER, CCHC-TYPE, RIBONUCLEASE H-LIKE DOMAIN, GAG-PRE-INTEGRASE DOMAIN PROTEIN-RELATED"/>
    <property type="match status" value="1"/>
</dbReference>
<accession>A0A6L2MX58</accession>
<dbReference type="EMBL" id="BKCJ010007702">
    <property type="protein sequence ID" value="GEU78578.1"/>
    <property type="molecule type" value="Genomic_DNA"/>
</dbReference>
<name>A0A6L2MX58_TANCI</name>
<gene>
    <name evidence="1" type="ORF">Tci_040894</name>
    <name evidence="2" type="ORF">Tci_050556</name>
</gene>
<evidence type="ECO:0000313" key="2">
    <source>
        <dbReference type="EMBL" id="GEU78578.1"/>
    </source>
</evidence>
<dbReference type="Pfam" id="PF14223">
    <property type="entry name" value="Retrotran_gag_2"/>
    <property type="match status" value="1"/>
</dbReference>
<organism evidence="2">
    <name type="scientific">Tanacetum cinerariifolium</name>
    <name type="common">Dalmatian daisy</name>
    <name type="synonym">Chrysanthemum cinerariifolium</name>
    <dbReference type="NCBI Taxonomy" id="118510"/>
    <lineage>
        <taxon>Eukaryota</taxon>
        <taxon>Viridiplantae</taxon>
        <taxon>Streptophyta</taxon>
        <taxon>Embryophyta</taxon>
        <taxon>Tracheophyta</taxon>
        <taxon>Spermatophyta</taxon>
        <taxon>Magnoliopsida</taxon>
        <taxon>eudicotyledons</taxon>
        <taxon>Gunneridae</taxon>
        <taxon>Pentapetalae</taxon>
        <taxon>asterids</taxon>
        <taxon>campanulids</taxon>
        <taxon>Asterales</taxon>
        <taxon>Asteraceae</taxon>
        <taxon>Asteroideae</taxon>
        <taxon>Anthemideae</taxon>
        <taxon>Anthemidinae</taxon>
        <taxon>Tanacetum</taxon>
    </lineage>
</organism>
<protein>
    <submittedName>
        <fullName evidence="2">DUF4219 domain-containing protein/UBN2 domain-containing protein</fullName>
    </submittedName>
</protein>
<reference evidence="2" key="1">
    <citation type="journal article" date="2019" name="Sci. Rep.">
        <title>Draft genome of Tanacetum cinerariifolium, the natural source of mosquito coil.</title>
        <authorList>
            <person name="Yamashiro T."/>
            <person name="Shiraishi A."/>
            <person name="Satake H."/>
            <person name="Nakayama K."/>
        </authorList>
    </citation>
    <scope>NUCLEOTIDE SEQUENCE</scope>
</reference>
<proteinExistence type="predicted"/>
<sequence>MKLMKKTSYELLKDKEKKQLVKNEEAKMTIYNALPRKEYEQVFMCKTTKEVWHTLIITHQGNSQVKNCTIDLLTQEYEKFSISNEETIDSGFTRFNAIMTSLKYLDPDYSSKNHVKKFLRALLLKWRAKVTTIEEAKNLATLPLEELNGNLKVSEMVLDNDGVASKTTKEKIKSLSLKAKVTREQTSDDSDSKG</sequence>
<dbReference type="AlphaFoldDB" id="A0A6L2MX58"/>
<dbReference type="EMBL" id="BKCJ010005838">
    <property type="protein sequence ID" value="GEU68916.1"/>
    <property type="molecule type" value="Genomic_DNA"/>
</dbReference>
<dbReference type="PANTHER" id="PTHR34676">
    <property type="entry name" value="DUF4219 DOMAIN-CONTAINING PROTEIN-RELATED"/>
    <property type="match status" value="1"/>
</dbReference>
<evidence type="ECO:0000313" key="1">
    <source>
        <dbReference type="EMBL" id="GEU68916.1"/>
    </source>
</evidence>
<comment type="caution">
    <text evidence="2">The sequence shown here is derived from an EMBL/GenBank/DDBJ whole genome shotgun (WGS) entry which is preliminary data.</text>
</comment>